<dbReference type="SUPFAM" id="SSF53335">
    <property type="entry name" value="S-adenosyl-L-methionine-dependent methyltransferases"/>
    <property type="match status" value="1"/>
</dbReference>
<dbReference type="Pfam" id="PF08123">
    <property type="entry name" value="DOT1"/>
    <property type="match status" value="1"/>
</dbReference>
<dbReference type="GO" id="GO:0005634">
    <property type="term" value="C:nucleus"/>
    <property type="evidence" value="ECO:0007669"/>
    <property type="project" value="UniProtKB-SubCell"/>
</dbReference>
<keyword evidence="6" id="KW-0489">Methyltransferase</keyword>
<evidence type="ECO:0000256" key="1">
    <source>
        <dbReference type="ARBA" id="ARBA00012190"/>
    </source>
</evidence>
<evidence type="ECO:0000259" key="7">
    <source>
        <dbReference type="PROSITE" id="PS51569"/>
    </source>
</evidence>
<dbReference type="PANTHER" id="PTHR21451:SF19">
    <property type="entry name" value="ACTIVATED IN BLOCKED UNFOLDED PROTEIN RESPONSE"/>
    <property type="match status" value="1"/>
</dbReference>
<organism evidence="8">
    <name type="scientific">Phaeocystis antarctica</name>
    <dbReference type="NCBI Taxonomy" id="33657"/>
    <lineage>
        <taxon>Eukaryota</taxon>
        <taxon>Haptista</taxon>
        <taxon>Haptophyta</taxon>
        <taxon>Prymnesiophyceae</taxon>
        <taxon>Phaeocystales</taxon>
        <taxon>Phaeocystaceae</taxon>
        <taxon>Phaeocystis</taxon>
    </lineage>
</organism>
<dbReference type="EC" id="2.1.1.360" evidence="1 6"/>
<evidence type="ECO:0000256" key="4">
    <source>
        <dbReference type="ARBA" id="ARBA00029821"/>
    </source>
</evidence>
<evidence type="ECO:0000256" key="6">
    <source>
        <dbReference type="RuleBase" id="RU271113"/>
    </source>
</evidence>
<name>A0A7S0ERU7_9EUKA</name>
<keyword evidence="6" id="KW-0539">Nucleus</keyword>
<dbReference type="AlphaFoldDB" id="A0A7S0ERU7"/>
<proteinExistence type="inferred from homology"/>
<dbReference type="GO" id="GO:0032259">
    <property type="term" value="P:methylation"/>
    <property type="evidence" value="ECO:0007669"/>
    <property type="project" value="UniProtKB-KW"/>
</dbReference>
<dbReference type="GO" id="GO:0051726">
    <property type="term" value="P:regulation of cell cycle"/>
    <property type="evidence" value="ECO:0007669"/>
    <property type="project" value="InterPro"/>
</dbReference>
<evidence type="ECO:0000256" key="3">
    <source>
        <dbReference type="ARBA" id="ARBA00022853"/>
    </source>
</evidence>
<comment type="catalytic activity">
    <reaction evidence="5 6">
        <text>L-lysyl(79)-[histone H3] + 3 S-adenosyl-L-methionine = N(6),N(6),N(6)-trimethyl-L-lysyl(79)-[histone H3] + 3 S-adenosyl-L-homocysteine + 3 H(+)</text>
        <dbReference type="Rhea" id="RHEA:60328"/>
        <dbReference type="Rhea" id="RHEA-COMP:15549"/>
        <dbReference type="Rhea" id="RHEA-COMP:15552"/>
        <dbReference type="ChEBI" id="CHEBI:15378"/>
        <dbReference type="ChEBI" id="CHEBI:29969"/>
        <dbReference type="ChEBI" id="CHEBI:57856"/>
        <dbReference type="ChEBI" id="CHEBI:59789"/>
        <dbReference type="ChEBI" id="CHEBI:61961"/>
        <dbReference type="EC" id="2.1.1.360"/>
    </reaction>
</comment>
<evidence type="ECO:0000313" key="8">
    <source>
        <dbReference type="EMBL" id="CAD8492982.1"/>
    </source>
</evidence>
<comment type="miscellaneous">
    <text evidence="6">In contrast to other lysine histone methyltransferases, it does not contain a SET domain, suggesting the existence of another mechanism for methylation of lysine residues of histones.</text>
</comment>
<dbReference type="Gene3D" id="3.40.50.150">
    <property type="entry name" value="Vaccinia Virus protein VP39"/>
    <property type="match status" value="1"/>
</dbReference>
<keyword evidence="6" id="KW-0949">S-adenosyl-L-methionine</keyword>
<dbReference type="EMBL" id="HBEP01021877">
    <property type="protein sequence ID" value="CAD8492982.1"/>
    <property type="molecule type" value="Transcribed_RNA"/>
</dbReference>
<comment type="similarity">
    <text evidence="6">Belongs to the class I-like SAM-binding methyltransferase superfamily. DOT1 family.</text>
</comment>
<gene>
    <name evidence="8" type="ORF">PANT1444_LOCUS12296</name>
</gene>
<dbReference type="InterPro" id="IPR029063">
    <property type="entry name" value="SAM-dependent_MTases_sf"/>
</dbReference>
<dbReference type="GO" id="GO:0140956">
    <property type="term" value="F:histone H3K79 trimethyltransferase activity"/>
    <property type="evidence" value="ECO:0007669"/>
    <property type="project" value="UniProtKB-EC"/>
</dbReference>
<protein>
    <recommendedName>
        <fullName evidence="2 6">Histone-lysine N-methyltransferase, H3 lysine-79 specific</fullName>
        <ecNumber evidence="1 6">2.1.1.360</ecNumber>
    </recommendedName>
    <alternativeName>
        <fullName evidence="4 6">Histone H3-K79 methyltransferase</fullName>
    </alternativeName>
</protein>
<evidence type="ECO:0000256" key="5">
    <source>
        <dbReference type="ARBA" id="ARBA00047770"/>
    </source>
</evidence>
<dbReference type="InterPro" id="IPR025789">
    <property type="entry name" value="DOT1_dom"/>
</dbReference>
<comment type="function">
    <text evidence="6">Histone methyltransferase that specifically trimethylates histone H3 to form H3K79me3. This methylation is required for telomere silencing and for the pachytene checkpoint during the meiotic cell cycle by allowing the recruitment of RAD9 to double strand breaks. Nucleosomes are preferred as substrate compared to free histone.</text>
</comment>
<keyword evidence="6" id="KW-0808">Transferase</keyword>
<comment type="subcellular location">
    <subcellularLocation>
        <location evidence="6">Nucleus</location>
    </subcellularLocation>
</comment>
<keyword evidence="3 6" id="KW-0156">Chromatin regulator</keyword>
<dbReference type="PROSITE" id="PS51569">
    <property type="entry name" value="DOT1"/>
    <property type="match status" value="1"/>
</dbReference>
<accession>A0A7S0ERU7</accession>
<reference evidence="8" key="1">
    <citation type="submission" date="2021-01" db="EMBL/GenBank/DDBJ databases">
        <authorList>
            <person name="Corre E."/>
            <person name="Pelletier E."/>
            <person name="Niang G."/>
            <person name="Scheremetjew M."/>
            <person name="Finn R."/>
            <person name="Kale V."/>
            <person name="Holt S."/>
            <person name="Cochrane G."/>
            <person name="Meng A."/>
            <person name="Brown T."/>
            <person name="Cohen L."/>
        </authorList>
    </citation>
    <scope>NUCLEOTIDE SEQUENCE</scope>
    <source>
        <strain evidence="8">CCMP1374</strain>
    </source>
</reference>
<dbReference type="PANTHER" id="PTHR21451">
    <property type="entry name" value="HISTONE H3 METHYLTRANSFERASE"/>
    <property type="match status" value="1"/>
</dbReference>
<evidence type="ECO:0000256" key="2">
    <source>
        <dbReference type="ARBA" id="ARBA00020987"/>
    </source>
</evidence>
<dbReference type="InterPro" id="IPR030445">
    <property type="entry name" value="H3-K79_meTrfase"/>
</dbReference>
<sequence length="169" mass="17919">MASCELGSSDSFVDLGSGRGECVLQAASEYRVCRATGVELAPSRHELAVAALAASEADVRSRTSFLLGDVGAPEAALALSEDSSVVWLSNLLFDAQLMQRIARLLEVAPTVRCVAALRVIDGGLEGFVEDDAPIPCQMSWTKPSAGGPGHPCVIYRRVTDGWWLGRRAS</sequence>
<feature type="domain" description="DOT1" evidence="7">
    <location>
        <begin position="1"/>
        <end position="169"/>
    </location>
</feature>